<dbReference type="KEGG" id="ttn:TTX_0521a"/>
<evidence type="ECO:0000313" key="6">
    <source>
        <dbReference type="Proteomes" id="UP000002654"/>
    </source>
</evidence>
<dbReference type="Pfam" id="PF04135">
    <property type="entry name" value="Nop10p"/>
    <property type="match status" value="1"/>
</dbReference>
<comment type="similarity">
    <text evidence="1">Belongs to the NOP10 family.</text>
</comment>
<keyword evidence="4" id="KW-0687">Ribonucleoprotein</keyword>
<evidence type="ECO:0000256" key="2">
    <source>
        <dbReference type="ARBA" id="ARBA00022517"/>
    </source>
</evidence>
<dbReference type="GO" id="GO:0006364">
    <property type="term" value="P:rRNA processing"/>
    <property type="evidence" value="ECO:0007669"/>
    <property type="project" value="UniProtKB-KW"/>
</dbReference>
<evidence type="ECO:0000256" key="3">
    <source>
        <dbReference type="ARBA" id="ARBA00022552"/>
    </source>
</evidence>
<dbReference type="GO" id="GO:1990904">
    <property type="term" value="C:ribonucleoprotein complex"/>
    <property type="evidence" value="ECO:0007669"/>
    <property type="project" value="UniProtKB-KW"/>
</dbReference>
<dbReference type="PaxDb" id="768679-TTX_0521a"/>
<name>G4RNP2_THETK</name>
<sequence>MRSLLMRCTRCGAYTLRKDVCPKCGGLWSAPSTEVQPEDKYQVYRIKMRVMAGEIKVSEETKRKLLGEAQSTT</sequence>
<evidence type="ECO:0000313" key="5">
    <source>
        <dbReference type="EMBL" id="CCC81186.1"/>
    </source>
</evidence>
<dbReference type="EMBL" id="FN869859">
    <property type="protein sequence ID" value="CCC81186.1"/>
    <property type="molecule type" value="Genomic_DNA"/>
</dbReference>
<dbReference type="PATRIC" id="fig|768679.9.peg.536"/>
<evidence type="ECO:0000256" key="1">
    <source>
        <dbReference type="ARBA" id="ARBA00009462"/>
    </source>
</evidence>
<dbReference type="AlphaFoldDB" id="G4RNP2"/>
<gene>
    <name evidence="5" type="ORF">TTX_0521a</name>
</gene>
<proteinExistence type="inferred from homology"/>
<protein>
    <submittedName>
        <fullName evidence="5">Ribosome biogenesis protein Nop10</fullName>
    </submittedName>
</protein>
<dbReference type="InterPro" id="IPR036756">
    <property type="entry name" value="H/ACA_rnp_Nop10_sf"/>
</dbReference>
<dbReference type="InterPro" id="IPR007264">
    <property type="entry name" value="H/ACA_rnp_Nop10"/>
</dbReference>
<dbReference type="OrthoDB" id="7259at2157"/>
<evidence type="ECO:0000256" key="4">
    <source>
        <dbReference type="ARBA" id="ARBA00023274"/>
    </source>
</evidence>
<keyword evidence="6" id="KW-1185">Reference proteome</keyword>
<dbReference type="eggNOG" id="arCOG00906">
    <property type="taxonomic scope" value="Archaea"/>
</dbReference>
<dbReference type="STRING" id="768679.TTX_0521a"/>
<organism evidence="5 6">
    <name type="scientific">Thermoproteus tenax (strain ATCC 35583 / DSM 2078 / JCM 9277 / NBRC 100435 / Kra 1)</name>
    <dbReference type="NCBI Taxonomy" id="768679"/>
    <lineage>
        <taxon>Archaea</taxon>
        <taxon>Thermoproteota</taxon>
        <taxon>Thermoprotei</taxon>
        <taxon>Thermoproteales</taxon>
        <taxon>Thermoproteaceae</taxon>
        <taxon>Thermoproteus</taxon>
    </lineage>
</organism>
<dbReference type="GO" id="GO:0030515">
    <property type="term" value="F:snoRNA binding"/>
    <property type="evidence" value="ECO:0007669"/>
    <property type="project" value="InterPro"/>
</dbReference>
<dbReference type="RefSeq" id="WP_014126443.1">
    <property type="nucleotide sequence ID" value="NC_016070.1"/>
</dbReference>
<dbReference type="SUPFAM" id="SSF144210">
    <property type="entry name" value="Nop10-like SnoRNP"/>
    <property type="match status" value="1"/>
</dbReference>
<keyword evidence="2" id="KW-0690">Ribosome biogenesis</keyword>
<dbReference type="GeneID" id="11263521"/>
<keyword evidence="3" id="KW-0698">rRNA processing</keyword>
<dbReference type="GO" id="GO:0001522">
    <property type="term" value="P:pseudouridine synthesis"/>
    <property type="evidence" value="ECO:0007669"/>
    <property type="project" value="InterPro"/>
</dbReference>
<accession>G4RNP2</accession>
<dbReference type="Proteomes" id="UP000002654">
    <property type="component" value="Chromosome"/>
</dbReference>
<reference evidence="5 6" key="1">
    <citation type="journal article" date="2011" name="PLoS ONE">
        <title>The complete genome sequence of Thermoproteus tenax: a physiologically versatile member of the Crenarchaeota.</title>
        <authorList>
            <person name="Siebers B."/>
            <person name="Zaparty M."/>
            <person name="Raddatz G."/>
            <person name="Tjaden B."/>
            <person name="Albers S.V."/>
            <person name="Bell S.D."/>
            <person name="Blombach F."/>
            <person name="Kletzin A."/>
            <person name="Kyrpides N."/>
            <person name="Lanz C."/>
            <person name="Plagens A."/>
            <person name="Rampp M."/>
            <person name="Rosinus A."/>
            <person name="von Jan M."/>
            <person name="Makarova K.S."/>
            <person name="Klenk H.P."/>
            <person name="Schuster S.C."/>
            <person name="Hensel R."/>
        </authorList>
    </citation>
    <scope>NUCLEOTIDE SEQUENCE [LARGE SCALE GENOMIC DNA]</scope>
    <source>
        <strain evidence="6">ATCC 35583 / DSM 2078 / JCM 9277 / NBRC 100435 / Kra 1</strain>
    </source>
</reference>
<dbReference type="Gene3D" id="2.20.28.40">
    <property type="entry name" value="H/ACA ribonucleoprotein complex, subunit Nop10"/>
    <property type="match status" value="1"/>
</dbReference>
<dbReference type="HOGENOM" id="CLU_196480_0_0_2"/>